<dbReference type="RefSeq" id="WP_184092832.1">
    <property type="nucleotide sequence ID" value="NZ_AP023367.1"/>
</dbReference>
<dbReference type="KEGG" id="acel:acsn021_45110"/>
<dbReference type="Proteomes" id="UP000515561">
    <property type="component" value="Chromosome"/>
</dbReference>
<keyword evidence="2" id="KW-1185">Reference proteome</keyword>
<dbReference type="EMBL" id="AP023367">
    <property type="protein sequence ID" value="BCJ96942.1"/>
    <property type="molecule type" value="Genomic_DNA"/>
</dbReference>
<evidence type="ECO:0000313" key="2">
    <source>
        <dbReference type="Proteomes" id="UP000515561"/>
    </source>
</evidence>
<sequence length="197" mass="23007">MLGHNIDLDSQKELLLSIVSKNDILLEILKMSQFLHLKNYYIGAGCICQTVWNYQNNMELMYGISDVDFVYFDNTDISYEAEDCVIQKVKQQFSHLPVDIDVKNQARVHLWYKDRYGYDLKPYTSLEEAINTWPTTATSIGIKMIGNNLQVYAPFGLNDMFGQIIRANKTQITKDTYVSKCQKWKKKWPALKIIDWE</sequence>
<evidence type="ECO:0000313" key="1">
    <source>
        <dbReference type="EMBL" id="BCJ96942.1"/>
    </source>
</evidence>
<name>A0A6S6RCI4_9FIRM</name>
<reference evidence="1 2" key="1">
    <citation type="journal article" date="2016" name="Int. J. Syst. Evol. Microbiol.">
        <title>Descriptions of Anaerotaenia torta gen. nov., sp. nov. and Anaerocolumna cellulosilytica gen. nov., sp. nov. isolated from a methanogenic reactor of cattle waste.</title>
        <authorList>
            <person name="Uek A."/>
            <person name="Ohtaki Y."/>
            <person name="Kaku N."/>
            <person name="Ueki K."/>
        </authorList>
    </citation>
    <scope>NUCLEOTIDE SEQUENCE [LARGE SCALE GENOMIC DNA]</scope>
    <source>
        <strain evidence="1 2">SN021</strain>
    </source>
</reference>
<accession>A0A6S6RCI4</accession>
<proteinExistence type="predicted"/>
<dbReference type="AlphaFoldDB" id="A0A6S6RCI4"/>
<dbReference type="PANTHER" id="PTHR39166">
    <property type="entry name" value="BLL1166 PROTEIN"/>
    <property type="match status" value="1"/>
</dbReference>
<gene>
    <name evidence="1" type="ORF">acsn021_45110</name>
</gene>
<organism evidence="1 2">
    <name type="scientific">Anaerocolumna cellulosilytica</name>
    <dbReference type="NCBI Taxonomy" id="433286"/>
    <lineage>
        <taxon>Bacteria</taxon>
        <taxon>Bacillati</taxon>
        <taxon>Bacillota</taxon>
        <taxon>Clostridia</taxon>
        <taxon>Lachnospirales</taxon>
        <taxon>Lachnospiraceae</taxon>
        <taxon>Anaerocolumna</taxon>
    </lineage>
</organism>
<dbReference type="Pfam" id="PF06042">
    <property type="entry name" value="NTP_transf_6"/>
    <property type="match status" value="1"/>
</dbReference>
<dbReference type="InterPro" id="IPR009267">
    <property type="entry name" value="NTP_transf_6"/>
</dbReference>
<protein>
    <submittedName>
        <fullName evidence="1">Uncharacterized protein</fullName>
    </submittedName>
</protein>
<dbReference type="PANTHER" id="PTHR39166:SF1">
    <property type="entry name" value="BLL1166 PROTEIN"/>
    <property type="match status" value="1"/>
</dbReference>